<evidence type="ECO:0000256" key="1">
    <source>
        <dbReference type="SAM" id="MobiDB-lite"/>
    </source>
</evidence>
<accession>A0A3B1DY14</accession>
<sequence length="217" mass="24436">MLVLSKKFTRPLLAVMAAMILLSSSALLAEEPATGRLTEKSLGNMIKGMGIKAKKEKQRYDFNFKNVYEGEEWNLTMSAVLSKNGKTIWVMAWLDELPRSAANVPRTALLRLLSQNDRMGKGKSFAYIASNRRFVLQMVIPNEKMSTKKFHATLTDLGRSVVESYPYWHVDNWKRKSSKVAKQPKGSSSRTAVNPRGTSRKGASRRAIITPRATRKN</sequence>
<feature type="region of interest" description="Disordered" evidence="1">
    <location>
        <begin position="176"/>
        <end position="217"/>
    </location>
</feature>
<name>A0A3B1DY14_9ZZZZ</name>
<dbReference type="AlphaFoldDB" id="A0A3B1DY14"/>
<organism evidence="2">
    <name type="scientific">hydrothermal vent metagenome</name>
    <dbReference type="NCBI Taxonomy" id="652676"/>
    <lineage>
        <taxon>unclassified sequences</taxon>
        <taxon>metagenomes</taxon>
        <taxon>ecological metagenomes</taxon>
    </lineage>
</organism>
<proteinExistence type="predicted"/>
<gene>
    <name evidence="2" type="ORF">MNBD_PLANCTO02-1283</name>
</gene>
<dbReference type="EMBL" id="UOGL01000112">
    <property type="protein sequence ID" value="VAX37275.1"/>
    <property type="molecule type" value="Genomic_DNA"/>
</dbReference>
<protein>
    <submittedName>
        <fullName evidence="2">Uncharacterized protein</fullName>
    </submittedName>
</protein>
<reference evidence="2" key="1">
    <citation type="submission" date="2018-06" db="EMBL/GenBank/DDBJ databases">
        <authorList>
            <person name="Zhirakovskaya E."/>
        </authorList>
    </citation>
    <scope>NUCLEOTIDE SEQUENCE</scope>
</reference>
<evidence type="ECO:0000313" key="2">
    <source>
        <dbReference type="EMBL" id="VAX37275.1"/>
    </source>
</evidence>